<evidence type="ECO:0000313" key="2">
    <source>
        <dbReference type="EMBL" id="CCH03474.1"/>
    </source>
</evidence>
<organism evidence="2 3">
    <name type="scientific">Fibrella aestuarina BUZ 2</name>
    <dbReference type="NCBI Taxonomy" id="1166018"/>
    <lineage>
        <taxon>Bacteria</taxon>
        <taxon>Pseudomonadati</taxon>
        <taxon>Bacteroidota</taxon>
        <taxon>Cytophagia</taxon>
        <taxon>Cytophagales</taxon>
        <taxon>Spirosomataceae</taxon>
        <taxon>Fibrella</taxon>
    </lineage>
</organism>
<dbReference type="Proteomes" id="UP000011058">
    <property type="component" value="Chromosome"/>
</dbReference>
<dbReference type="Pfam" id="PF14054">
    <property type="entry name" value="DUF4249"/>
    <property type="match status" value="1"/>
</dbReference>
<evidence type="ECO:0008006" key="4">
    <source>
        <dbReference type="Google" id="ProtNLM"/>
    </source>
</evidence>
<accession>I0KH71</accession>
<dbReference type="STRING" id="1166018.FAES_5475"/>
<dbReference type="KEGG" id="fae:FAES_5475"/>
<dbReference type="RefSeq" id="WP_015334571.1">
    <property type="nucleotide sequence ID" value="NC_020054.1"/>
</dbReference>
<evidence type="ECO:0000313" key="3">
    <source>
        <dbReference type="Proteomes" id="UP000011058"/>
    </source>
</evidence>
<sequence>MKTSLLYLPLVLLGTLVLTSCETVIDTKIDSAPSQLAIDAWLTDQPGEQQIRLTQTRNYFDNGPATPVTSASVLVGEVSAAGNSITRRFAFTDPDNDGVYKWKPANSSDTAKLGVIGRTYALSITYGSESYVAIAQMPRIPPIDSLTFSKQKINPVSSETGYRAEFYATDIAGAADYYYIRYFRNGQLQNRPQDIILAYNGAFRGSADTDGLQFIRPIRQSANPEKLYALNDSVRIEMRAITVEGYTFWELLKAQLQNAGLFATPPANVPSNIRNVRTNGPAAVGFFLVSPVRTRTATVTKEFLRGDGA</sequence>
<dbReference type="PATRIC" id="fig|1166018.3.peg.2455"/>
<keyword evidence="3" id="KW-1185">Reference proteome</keyword>
<dbReference type="PROSITE" id="PS51257">
    <property type="entry name" value="PROKAR_LIPOPROTEIN"/>
    <property type="match status" value="1"/>
</dbReference>
<dbReference type="EMBL" id="HE796683">
    <property type="protein sequence ID" value="CCH03474.1"/>
    <property type="molecule type" value="Genomic_DNA"/>
</dbReference>
<proteinExistence type="predicted"/>
<name>I0KH71_9BACT</name>
<protein>
    <recommendedName>
        <fullName evidence="4">DUF4249 domain-containing protein</fullName>
    </recommendedName>
</protein>
<gene>
    <name evidence="2" type="ORF">FAES_5475</name>
</gene>
<evidence type="ECO:0000256" key="1">
    <source>
        <dbReference type="SAM" id="SignalP"/>
    </source>
</evidence>
<dbReference type="InterPro" id="IPR025345">
    <property type="entry name" value="DUF4249"/>
</dbReference>
<feature type="chain" id="PRO_5003630767" description="DUF4249 domain-containing protein" evidence="1">
    <location>
        <begin position="21"/>
        <end position="309"/>
    </location>
</feature>
<dbReference type="HOGENOM" id="CLU_079066_0_0_10"/>
<dbReference type="AlphaFoldDB" id="I0KH71"/>
<dbReference type="OrthoDB" id="1117670at2"/>
<feature type="signal peptide" evidence="1">
    <location>
        <begin position="1"/>
        <end position="20"/>
    </location>
</feature>
<keyword evidence="1" id="KW-0732">Signal</keyword>
<dbReference type="eggNOG" id="ENOG5032VGS">
    <property type="taxonomic scope" value="Bacteria"/>
</dbReference>
<reference evidence="2 3" key="1">
    <citation type="journal article" date="2012" name="J. Bacteriol.">
        <title>Genome Sequence of Fibrella aestuarina BUZ 2T, a Filamentous Marine Bacterium.</title>
        <authorList>
            <person name="Filippini M."/>
            <person name="Qi W."/>
            <person name="Blom J."/>
            <person name="Goesmann A."/>
            <person name="Smits T.H."/>
            <person name="Bagheri H.C."/>
        </authorList>
    </citation>
    <scope>NUCLEOTIDE SEQUENCE [LARGE SCALE GENOMIC DNA]</scope>
    <source>
        <strain evidence="3">BUZ 2T</strain>
    </source>
</reference>